<dbReference type="EMBL" id="MGFH01000215">
    <property type="protein sequence ID" value="OGM02147.1"/>
    <property type="molecule type" value="Genomic_DNA"/>
</dbReference>
<comment type="caution">
    <text evidence="4">The sequence shown here is derived from an EMBL/GenBank/DDBJ whole genome shotgun (WGS) entry which is preliminary data.</text>
</comment>
<keyword evidence="3" id="KW-0472">Membrane</keyword>
<organism evidence="4 5">
    <name type="scientific">Candidatus Wallbacteria bacterium GWC2_49_35</name>
    <dbReference type="NCBI Taxonomy" id="1817813"/>
    <lineage>
        <taxon>Bacteria</taxon>
        <taxon>Candidatus Walliibacteriota</taxon>
    </lineage>
</organism>
<feature type="transmembrane region" description="Helical" evidence="3">
    <location>
        <begin position="29"/>
        <end position="53"/>
    </location>
</feature>
<evidence type="ECO:0008006" key="6">
    <source>
        <dbReference type="Google" id="ProtNLM"/>
    </source>
</evidence>
<keyword evidence="3" id="KW-0812">Transmembrane</keyword>
<name>A0A1F7WHX8_9BACT</name>
<keyword evidence="3" id="KW-1133">Transmembrane helix</keyword>
<feature type="transmembrane region" description="Helical" evidence="3">
    <location>
        <begin position="59"/>
        <end position="78"/>
    </location>
</feature>
<dbReference type="Proteomes" id="UP000178735">
    <property type="component" value="Unassembled WGS sequence"/>
</dbReference>
<evidence type="ECO:0000256" key="2">
    <source>
        <dbReference type="SAM" id="MobiDB-lite"/>
    </source>
</evidence>
<evidence type="ECO:0000313" key="5">
    <source>
        <dbReference type="Proteomes" id="UP000178735"/>
    </source>
</evidence>
<dbReference type="STRING" id="1817813.A2008_02400"/>
<sequence length="1138" mass="129644">MRIEDKRRLLLNFIDGFTARLVRLNLIKLLLMLAVIVWTATLSFIFLDAAFGINPMHSYYYRTCVIAAASLFGAAYYYRRVHKRPGSAAAARHIEKLDPCNNYLSTSVEISAAEIEKYGFSEPLYEQTLECASEHYLKKDAAIYIDYSLVKKLLYVAGILAIATIVIFSRDGGLKRLNKIWPEVAGLFMPAPLEITCRNRDFTAFVDEEIDFSFGFSRSEPAELYIRYAADRQKNPFQQIDFDSPEGANDTRIYKLTPSAAKDGRGYEYRLKMPAPSYNFYYRARSLVSDSFSATYFVSSKRRPEIVKVNAAYEFPKYTRIAPMIEENATAISGLYMSEVKLMAHSSAPLSGAKLIFTGNRSVDMDVMRDGRAASAKFRLVKKDAYKIELTDLEGIKSRGGSFHDISVYEDKSPSCEIIEPAGVINAPYDRKAGVTIKARDDFAISKLVLVYYKNENEEESNEITLHETSSAEIFEKTVLDFNFMNFKAGEALFYYAIAFDNDDVSGPKSTRSAVNKIVFPTQFDEAMELEALYGSIETRLNKITGDQKAIAEKIEKMDALQKQGAMNDYEMKKNYENIARNQQNLMNEAKELASDLKEALKKMENNIYIKPETLAKISEIQEKIEKMVGDDMKRLMGDINKNVEKTKLSADDVKKMSQNFDEKKLVEKFERLKELFSKAEKEQKLSTFMKELEFILSKQEFIAENTEKAAPENTELNAELAREQKQASENYDKAFANFEKNIGDISEISDEIKKAAEEALESLKTDDVGGRMKKAGDGLEKNDPGKAFDEQKQAAESMKKNLDALKKAFDEFKEKNKKDLLEAISKLIKRSIAMSAFEMDILNEFERVKGLMKPATNDRFVQTLDAISEKCLEISNVSREIAAELTRLSKKTILIDSNNIAVAGAIVRQFAQIKPMLAEREFTNAANLSGQIYYNISILNMMLLDIYDILNSSKSGSNMDQLMSMIKKQAEAQARLNAKTKDMMKKAGENGMPQLSEDALKTLAFEQQMIRRSLERMMEAMDGDSEPARRLRELRSEMQNLEAEYMRKKVDAKVQSRQKILHERLLDMQQALFKEKETTERKAERAKKYAPAAPAAAIETRKVEQRELKLDESIKNEKYPKSFEKIIELYFDAVKKF</sequence>
<evidence type="ECO:0000256" key="3">
    <source>
        <dbReference type="SAM" id="Phobius"/>
    </source>
</evidence>
<feature type="coiled-coil region" evidence="1">
    <location>
        <begin position="789"/>
        <end position="816"/>
    </location>
</feature>
<evidence type="ECO:0000256" key="1">
    <source>
        <dbReference type="SAM" id="Coils"/>
    </source>
</evidence>
<reference evidence="4 5" key="1">
    <citation type="journal article" date="2016" name="Nat. Commun.">
        <title>Thousands of microbial genomes shed light on interconnected biogeochemical processes in an aquifer system.</title>
        <authorList>
            <person name="Anantharaman K."/>
            <person name="Brown C.T."/>
            <person name="Hug L.A."/>
            <person name="Sharon I."/>
            <person name="Castelle C.J."/>
            <person name="Probst A.J."/>
            <person name="Thomas B.C."/>
            <person name="Singh A."/>
            <person name="Wilkins M.J."/>
            <person name="Karaoz U."/>
            <person name="Brodie E.L."/>
            <person name="Williams K.H."/>
            <person name="Hubbard S.S."/>
            <person name="Banfield J.F."/>
        </authorList>
    </citation>
    <scope>NUCLEOTIDE SEQUENCE [LARGE SCALE GENOMIC DNA]</scope>
</reference>
<feature type="region of interest" description="Disordered" evidence="2">
    <location>
        <begin position="768"/>
        <end position="787"/>
    </location>
</feature>
<feature type="coiled-coil region" evidence="1">
    <location>
        <begin position="573"/>
        <end position="607"/>
    </location>
</feature>
<accession>A0A1F7WHX8</accession>
<feature type="transmembrane region" description="Helical" evidence="3">
    <location>
        <begin position="153"/>
        <end position="169"/>
    </location>
</feature>
<gene>
    <name evidence="4" type="ORF">A2008_02400</name>
</gene>
<evidence type="ECO:0000313" key="4">
    <source>
        <dbReference type="EMBL" id="OGM02147.1"/>
    </source>
</evidence>
<keyword evidence="1" id="KW-0175">Coiled coil</keyword>
<protein>
    <recommendedName>
        <fullName evidence="6">DUF4175 domain-containing protein</fullName>
    </recommendedName>
</protein>
<dbReference type="AlphaFoldDB" id="A0A1F7WHX8"/>
<proteinExistence type="predicted"/>